<evidence type="ECO:0000313" key="2">
    <source>
        <dbReference type="EMBL" id="RKH74047.1"/>
    </source>
</evidence>
<proteinExistence type="predicted"/>
<feature type="compositionally biased region" description="Pro residues" evidence="1">
    <location>
        <begin position="468"/>
        <end position="480"/>
    </location>
</feature>
<keyword evidence="3" id="KW-1185">Reference proteome</keyword>
<dbReference type="AlphaFoldDB" id="A0A3A8QZP4"/>
<feature type="region of interest" description="Disordered" evidence="1">
    <location>
        <begin position="463"/>
        <end position="487"/>
    </location>
</feature>
<reference evidence="3" key="1">
    <citation type="submission" date="2018-09" db="EMBL/GenBank/DDBJ databases">
        <authorList>
            <person name="Livingstone P.G."/>
            <person name="Whitworth D.E."/>
        </authorList>
    </citation>
    <scope>NUCLEOTIDE SEQUENCE [LARGE SCALE GENOMIC DNA]</scope>
    <source>
        <strain evidence="3">AB047A</strain>
    </source>
</reference>
<keyword evidence="2" id="KW-0503">Monooxygenase</keyword>
<dbReference type="EMBL" id="RAWM01000001">
    <property type="protein sequence ID" value="RKH74047.1"/>
    <property type="molecule type" value="Genomic_DNA"/>
</dbReference>
<dbReference type="PANTHER" id="PTHR43422">
    <property type="entry name" value="THIAMINE THIAZOLE SYNTHASE"/>
    <property type="match status" value="1"/>
</dbReference>
<dbReference type="OrthoDB" id="9790035at2"/>
<sequence length="487" mass="54516">MEAWDLETPGRRFGSAVVIGGSMAGLLSARVLADHFDKVTLVERDVRGEGPAARKGVPQGPHIHVLLDTGRRILDTYFPDLFEQLQVQGAEFIDSSGDLAWHHFGVWKLRHTSGIPGLLCTRPLLEWNVLRRVKARPNVAVREGCSIEGLIRDEKGTGRITGVRVKTPQGEESWETDLVVDASGRGSRMPQWLEAIGYARPEEEQVIVDLSYTTCLHEPPPHFQKEWKALFLYPSPPRAWRAGFISHVEGGRWLVTLNGYFGEHAPTEYAGFREYARSLTRPDLYNYLKEATPIGPISQHKVKDCRWRHYEKLPRFPEGLVILGDAACAFNPLYGQGMSVAGLGAELLDTCLREQAERGELSGLAQRFRERLPEVIRLPWLLGTGMDLLYPQAVGKRPFGLGLLHWYILRLMERTSTDAHVHRQFYRILHLHAGLEAVLQPSVALPVLGHGVMSLLRPLERLANTGTRPPPLTPPRPSPAPVQKSTG</sequence>
<evidence type="ECO:0000313" key="3">
    <source>
        <dbReference type="Proteomes" id="UP000282656"/>
    </source>
</evidence>
<accession>A0A3A8QZP4</accession>
<keyword evidence="2" id="KW-0560">Oxidoreductase</keyword>
<comment type="caution">
    <text evidence="2">The sequence shown here is derived from an EMBL/GenBank/DDBJ whole genome shotgun (WGS) entry which is preliminary data.</text>
</comment>
<protein>
    <submittedName>
        <fullName evidence="2">FAD-dependent monooxygenase</fullName>
    </submittedName>
</protein>
<dbReference type="InterPro" id="IPR036188">
    <property type="entry name" value="FAD/NAD-bd_sf"/>
</dbReference>
<dbReference type="PANTHER" id="PTHR43422:SF3">
    <property type="entry name" value="THIAMINE THIAZOLE SYNTHASE"/>
    <property type="match status" value="1"/>
</dbReference>
<gene>
    <name evidence="2" type="ORF">D7X96_00325</name>
</gene>
<dbReference type="Gene3D" id="3.50.50.60">
    <property type="entry name" value="FAD/NAD(P)-binding domain"/>
    <property type="match status" value="1"/>
</dbReference>
<organism evidence="2 3">
    <name type="scientific">Corallococcus interemptor</name>
    <dbReference type="NCBI Taxonomy" id="2316720"/>
    <lineage>
        <taxon>Bacteria</taxon>
        <taxon>Pseudomonadati</taxon>
        <taxon>Myxococcota</taxon>
        <taxon>Myxococcia</taxon>
        <taxon>Myxococcales</taxon>
        <taxon>Cystobacterineae</taxon>
        <taxon>Myxococcaceae</taxon>
        <taxon>Corallococcus</taxon>
    </lineage>
</organism>
<name>A0A3A8QZP4_9BACT</name>
<dbReference type="Proteomes" id="UP000282656">
    <property type="component" value="Unassembled WGS sequence"/>
</dbReference>
<dbReference type="GO" id="GO:0004497">
    <property type="term" value="F:monooxygenase activity"/>
    <property type="evidence" value="ECO:0007669"/>
    <property type="project" value="UniProtKB-KW"/>
</dbReference>
<dbReference type="SUPFAM" id="SSF51905">
    <property type="entry name" value="FAD/NAD(P)-binding domain"/>
    <property type="match status" value="1"/>
</dbReference>
<evidence type="ECO:0000256" key="1">
    <source>
        <dbReference type="SAM" id="MobiDB-lite"/>
    </source>
</evidence>